<gene>
    <name evidence="1" type="ORF">SODALDRAFT_174694</name>
</gene>
<dbReference type="AlphaFoldDB" id="A0A3N2PTH2"/>
<keyword evidence="2" id="KW-1185">Reference proteome</keyword>
<proteinExistence type="predicted"/>
<evidence type="ECO:0000313" key="1">
    <source>
        <dbReference type="EMBL" id="ROT37800.1"/>
    </source>
</evidence>
<sequence>MWTRRMQPYVNLDNKLWFVNPTAIWWWPCFLRFFFDLSPFSSASCFQRQMIVERDDVMCGEWSGYSKPLEGIDAWKQEALQGESEWMGMPSCNVLALQRGVDAVQCRVDCRGFVVLCLPGRMGKVVREVGGGKKDEGSEWPSGYSVSSEGACICGETG</sequence>
<organism evidence="1 2">
    <name type="scientific">Sodiomyces alkalinus (strain CBS 110278 / VKM F-3762 / F11)</name>
    <name type="common">Alkaliphilic filamentous fungus</name>
    <dbReference type="NCBI Taxonomy" id="1314773"/>
    <lineage>
        <taxon>Eukaryota</taxon>
        <taxon>Fungi</taxon>
        <taxon>Dikarya</taxon>
        <taxon>Ascomycota</taxon>
        <taxon>Pezizomycotina</taxon>
        <taxon>Sordariomycetes</taxon>
        <taxon>Hypocreomycetidae</taxon>
        <taxon>Glomerellales</taxon>
        <taxon>Plectosphaerellaceae</taxon>
        <taxon>Sodiomyces</taxon>
    </lineage>
</organism>
<dbReference type="Proteomes" id="UP000272025">
    <property type="component" value="Unassembled WGS sequence"/>
</dbReference>
<reference evidence="1 2" key="1">
    <citation type="journal article" date="2018" name="Mol. Ecol.">
        <title>The obligate alkalophilic soda-lake fungus Sodiomyces alkalinus has shifted to a protein diet.</title>
        <authorList>
            <person name="Grum-Grzhimaylo A.A."/>
            <person name="Falkoski D.L."/>
            <person name="van den Heuvel J."/>
            <person name="Valero-Jimenez C.A."/>
            <person name="Min B."/>
            <person name="Choi I.G."/>
            <person name="Lipzen A."/>
            <person name="Daum C.G."/>
            <person name="Aanen D.K."/>
            <person name="Tsang A."/>
            <person name="Henrissat B."/>
            <person name="Bilanenko E.N."/>
            <person name="de Vries R.P."/>
            <person name="van Kan J.A.L."/>
            <person name="Grigoriev I.V."/>
            <person name="Debets A.J.M."/>
        </authorList>
    </citation>
    <scope>NUCLEOTIDE SEQUENCE [LARGE SCALE GENOMIC DNA]</scope>
    <source>
        <strain evidence="1 2">F11</strain>
    </source>
</reference>
<protein>
    <submittedName>
        <fullName evidence="1">Uncharacterized protein</fullName>
    </submittedName>
</protein>
<dbReference type="EMBL" id="ML119056">
    <property type="protein sequence ID" value="ROT37800.1"/>
    <property type="molecule type" value="Genomic_DNA"/>
</dbReference>
<dbReference type="GeneID" id="39575495"/>
<evidence type="ECO:0000313" key="2">
    <source>
        <dbReference type="Proteomes" id="UP000272025"/>
    </source>
</evidence>
<name>A0A3N2PTH2_SODAK</name>
<accession>A0A3N2PTH2</accession>
<dbReference type="RefSeq" id="XP_028465606.1">
    <property type="nucleotide sequence ID" value="XM_028607017.1"/>
</dbReference>